<feature type="coiled-coil region" evidence="4">
    <location>
        <begin position="412"/>
        <end position="502"/>
    </location>
</feature>
<evidence type="ECO:0000256" key="1">
    <source>
        <dbReference type="ARBA" id="ARBA00009106"/>
    </source>
</evidence>
<dbReference type="GO" id="GO:0005840">
    <property type="term" value="C:ribosome"/>
    <property type="evidence" value="ECO:0007669"/>
    <property type="project" value="UniProtKB-KW"/>
</dbReference>
<comment type="similarity">
    <text evidence="1">Belongs to the eukaryotic ribosomal protein eS25 family.</text>
</comment>
<dbReference type="Gene3D" id="3.30.63.20">
    <property type="match status" value="1"/>
</dbReference>
<feature type="region of interest" description="Disordered" evidence="5">
    <location>
        <begin position="211"/>
        <end position="233"/>
    </location>
</feature>
<dbReference type="Proteomes" id="UP001642464">
    <property type="component" value="Unassembled WGS sequence"/>
</dbReference>
<keyword evidence="2 6" id="KW-0689">Ribosomal protein</keyword>
<evidence type="ECO:0000256" key="5">
    <source>
        <dbReference type="SAM" id="MobiDB-lite"/>
    </source>
</evidence>
<protein>
    <submittedName>
        <fullName evidence="6">40S ribosomal protein S25 (S31)</fullName>
    </submittedName>
</protein>
<feature type="compositionally biased region" description="Basic and acidic residues" evidence="5">
    <location>
        <begin position="364"/>
        <end position="373"/>
    </location>
</feature>
<evidence type="ECO:0000313" key="7">
    <source>
        <dbReference type="Proteomes" id="UP001642464"/>
    </source>
</evidence>
<dbReference type="Pfam" id="PF03297">
    <property type="entry name" value="Ribosomal_S25"/>
    <property type="match status" value="1"/>
</dbReference>
<accession>A0ABP0R325</accession>
<keyword evidence="7" id="KW-1185">Reference proteome</keyword>
<feature type="region of interest" description="Disordered" evidence="5">
    <location>
        <begin position="340"/>
        <end position="392"/>
    </location>
</feature>
<proteinExistence type="inferred from homology"/>
<organism evidence="6 7">
    <name type="scientific">Durusdinium trenchii</name>
    <dbReference type="NCBI Taxonomy" id="1381693"/>
    <lineage>
        <taxon>Eukaryota</taxon>
        <taxon>Sar</taxon>
        <taxon>Alveolata</taxon>
        <taxon>Dinophyceae</taxon>
        <taxon>Suessiales</taxon>
        <taxon>Symbiodiniaceae</taxon>
        <taxon>Durusdinium</taxon>
    </lineage>
</organism>
<sequence length="530" mass="57943">MVKGVCARRPVRDGLSGRRHGRHRTTSGAGFLRAGSLNLTSGRSCLVAVAWMSLCERMMLTSIRFVRCTSQAVKQQKTKEQKAKAAMAGGGKGKKKKWAKGKVREKAFNMVLFDKPAYEKLISEVPKMKLISVATVVERLKVNGSLARRAILELEEKGLVKAEPSALHKRGKMSGGAPRTPGGKEAMSLMDEVEGLMFETSLVINSAEGDVSANGASEEGDQTAGGGAAARAGAHPARCESPVVKDLRRVMALLEKKEADLELAAQLGDALFQENMRLRNQTERSKVLQEQLENKDEELSSLRDRCKGLERRVATLADALSDADSSNNALTEQLAAAREELQQQHRHQLTEEGAGGRTTQGGDAKTRSVDRKTQKAPVMVPSSSPLQRTPPREARVARADSAQSEEGLHSALEVAQGAAENWRMRALEAEKQHGLDKGQHAAEVIQLQDHISALRGELEVLRQQSVRSSLLQEETREAIQNREELEERVAHLHDEVASLSLKNAELCDDLDEHKRTSRWLGLLPTKAAAP</sequence>
<feature type="region of interest" description="Disordered" evidence="5">
    <location>
        <begin position="1"/>
        <end position="27"/>
    </location>
</feature>
<dbReference type="PANTHER" id="PTHR12850">
    <property type="entry name" value="40S RIBOSOMAL PROTEIN S25"/>
    <property type="match status" value="1"/>
</dbReference>
<dbReference type="InterPro" id="IPR004977">
    <property type="entry name" value="Ribosomal_eS25"/>
</dbReference>
<keyword evidence="3" id="KW-0687">Ribonucleoprotein</keyword>
<evidence type="ECO:0000313" key="6">
    <source>
        <dbReference type="EMBL" id="CAK9094967.1"/>
    </source>
</evidence>
<reference evidence="6 7" key="1">
    <citation type="submission" date="2024-02" db="EMBL/GenBank/DDBJ databases">
        <authorList>
            <person name="Chen Y."/>
            <person name="Shah S."/>
            <person name="Dougan E. K."/>
            <person name="Thang M."/>
            <person name="Chan C."/>
        </authorList>
    </citation>
    <scope>NUCLEOTIDE SEQUENCE [LARGE SCALE GENOMIC DNA]</scope>
</reference>
<dbReference type="EMBL" id="CAXAMM010040714">
    <property type="protein sequence ID" value="CAK9094967.1"/>
    <property type="molecule type" value="Genomic_DNA"/>
</dbReference>
<evidence type="ECO:0000256" key="3">
    <source>
        <dbReference type="ARBA" id="ARBA00023274"/>
    </source>
</evidence>
<evidence type="ECO:0000256" key="2">
    <source>
        <dbReference type="ARBA" id="ARBA00022980"/>
    </source>
</evidence>
<keyword evidence="4" id="KW-0175">Coiled coil</keyword>
<name>A0ABP0R325_9DINO</name>
<comment type="caution">
    <text evidence="6">The sequence shown here is derived from an EMBL/GenBank/DDBJ whole genome shotgun (WGS) entry which is preliminary data.</text>
</comment>
<gene>
    <name evidence="6" type="ORF">SCF082_LOCUS44615</name>
</gene>
<evidence type="ECO:0000256" key="4">
    <source>
        <dbReference type="SAM" id="Coils"/>
    </source>
</evidence>